<dbReference type="PROSITE" id="PS51390">
    <property type="entry name" value="WAP"/>
    <property type="match status" value="1"/>
</dbReference>
<dbReference type="GO" id="GO:0030414">
    <property type="term" value="F:peptidase inhibitor activity"/>
    <property type="evidence" value="ECO:0007669"/>
    <property type="project" value="InterPro"/>
</dbReference>
<evidence type="ECO:0000259" key="3">
    <source>
        <dbReference type="PROSITE" id="PS51390"/>
    </source>
</evidence>
<comment type="caution">
    <text evidence="4">The sequence shown here is derived from an EMBL/GenBank/DDBJ whole genome shotgun (WGS) entry which is preliminary data.</text>
</comment>
<dbReference type="PANTHER" id="PTHR15208">
    <property type="entry name" value="RECEPTOR-BINDING CANCER ANTIGEN EXPRESSED ON SISO CELLS CANCER ASSOCIATED SURFACE ANTIGEN RCAS1 ESTROGEN RECEPTOR-BINDING FRAGMENT- ASSOCIATED GENE 9 PROTEIN"/>
    <property type="match status" value="1"/>
</dbReference>
<dbReference type="Gene3D" id="4.10.75.10">
    <property type="entry name" value="Elafin-like"/>
    <property type="match status" value="1"/>
</dbReference>
<feature type="chain" id="PRO_5032816724" description="WAP domain-containing protein" evidence="2">
    <location>
        <begin position="21"/>
        <end position="279"/>
    </location>
</feature>
<accession>A0A834KTR1</accession>
<protein>
    <recommendedName>
        <fullName evidence="3">WAP domain-containing protein</fullName>
    </recommendedName>
</protein>
<dbReference type="CDD" id="cd00199">
    <property type="entry name" value="WAP"/>
    <property type="match status" value="1"/>
</dbReference>
<evidence type="ECO:0000256" key="1">
    <source>
        <dbReference type="SAM" id="MobiDB-lite"/>
    </source>
</evidence>
<dbReference type="SUPFAM" id="SSF57256">
    <property type="entry name" value="Elafin-like"/>
    <property type="match status" value="1"/>
</dbReference>
<keyword evidence="5" id="KW-1185">Reference proteome</keyword>
<dbReference type="EMBL" id="JACSEA010000001">
    <property type="protein sequence ID" value="KAF7411821.1"/>
    <property type="molecule type" value="Genomic_DNA"/>
</dbReference>
<dbReference type="GO" id="GO:0005576">
    <property type="term" value="C:extracellular region"/>
    <property type="evidence" value="ECO:0007669"/>
    <property type="project" value="InterPro"/>
</dbReference>
<dbReference type="InterPro" id="IPR017025">
    <property type="entry name" value="Cancer-assoc_antigen_RCAS1"/>
</dbReference>
<dbReference type="AlphaFoldDB" id="A0A834KTR1"/>
<sequence length="279" mass="31597">MYSKTHILLFCLCLMIIVTAGQLSSKPGFCPLKNTIDKCTPRCVSDYQCSSNQKCCPNKCGSTSCTSSNAVNTGNGYKGSPNSGAVICAGVTCRAQEKCQFDRNTKREKCVRAVGVVPNASNNLNTELEKWDHWEENPVVVVPDKPVNTVQSKIEQYRQQVTKSTEPPVEEQQPNFFEDMTPKITRQTKLLIKDKKIENVSHNPTKFAVAIDPIPTNELKEWEDNAISWEEETSEEIGDPTKALREYKRREREQRLFEQQQKRLERNARPQPLGAKINS</sequence>
<evidence type="ECO:0000256" key="2">
    <source>
        <dbReference type="SAM" id="SignalP"/>
    </source>
</evidence>
<evidence type="ECO:0000313" key="5">
    <source>
        <dbReference type="Proteomes" id="UP000614350"/>
    </source>
</evidence>
<feature type="signal peptide" evidence="2">
    <location>
        <begin position="1"/>
        <end position="20"/>
    </location>
</feature>
<feature type="compositionally biased region" description="Basic and acidic residues" evidence="1">
    <location>
        <begin position="253"/>
        <end position="268"/>
    </location>
</feature>
<organism evidence="4 5">
    <name type="scientific">Vespula vulgaris</name>
    <name type="common">Yellow jacket</name>
    <name type="synonym">Wasp</name>
    <dbReference type="NCBI Taxonomy" id="7454"/>
    <lineage>
        <taxon>Eukaryota</taxon>
        <taxon>Metazoa</taxon>
        <taxon>Ecdysozoa</taxon>
        <taxon>Arthropoda</taxon>
        <taxon>Hexapoda</taxon>
        <taxon>Insecta</taxon>
        <taxon>Pterygota</taxon>
        <taxon>Neoptera</taxon>
        <taxon>Endopterygota</taxon>
        <taxon>Hymenoptera</taxon>
        <taxon>Apocrita</taxon>
        <taxon>Aculeata</taxon>
        <taxon>Vespoidea</taxon>
        <taxon>Vespidae</taxon>
        <taxon>Vespinae</taxon>
        <taxon>Vespula</taxon>
    </lineage>
</organism>
<evidence type="ECO:0000313" key="4">
    <source>
        <dbReference type="EMBL" id="KAF7411821.1"/>
    </source>
</evidence>
<proteinExistence type="predicted"/>
<keyword evidence="2" id="KW-0732">Signal</keyword>
<gene>
    <name evidence="4" type="ORF">HZH66_000717</name>
</gene>
<dbReference type="InterPro" id="IPR008197">
    <property type="entry name" value="WAP_dom"/>
</dbReference>
<dbReference type="SMART" id="SM00217">
    <property type="entry name" value="WAP"/>
    <property type="match status" value="1"/>
</dbReference>
<dbReference type="Pfam" id="PF00095">
    <property type="entry name" value="WAP"/>
    <property type="match status" value="1"/>
</dbReference>
<dbReference type="Proteomes" id="UP000614350">
    <property type="component" value="Unassembled WGS sequence"/>
</dbReference>
<dbReference type="PANTHER" id="PTHR15208:SF2">
    <property type="entry name" value="RECEPTOR-BINDING CANCER ANTIGEN EXPRESSED ON SISO CELLS"/>
    <property type="match status" value="1"/>
</dbReference>
<dbReference type="InterPro" id="IPR036645">
    <property type="entry name" value="Elafin-like_sf"/>
</dbReference>
<name>A0A834KTR1_VESVU</name>
<feature type="domain" description="WAP" evidence="3">
    <location>
        <begin position="23"/>
        <end position="69"/>
    </location>
</feature>
<feature type="region of interest" description="Disordered" evidence="1">
    <location>
        <begin position="253"/>
        <end position="279"/>
    </location>
</feature>
<reference evidence="4" key="1">
    <citation type="journal article" date="2020" name="G3 (Bethesda)">
        <title>High-Quality Assemblies for Three Invasive Social Wasps from the &lt;i&gt;Vespula&lt;/i&gt; Genus.</title>
        <authorList>
            <person name="Harrop T.W.R."/>
            <person name="Guhlin J."/>
            <person name="McLaughlin G.M."/>
            <person name="Permina E."/>
            <person name="Stockwell P."/>
            <person name="Gilligan J."/>
            <person name="Le Lec M.F."/>
            <person name="Gruber M.A.M."/>
            <person name="Quinn O."/>
            <person name="Lovegrove M."/>
            <person name="Duncan E.J."/>
            <person name="Remnant E.J."/>
            <person name="Van Eeckhoven J."/>
            <person name="Graham B."/>
            <person name="Knapp R.A."/>
            <person name="Langford K.W."/>
            <person name="Kronenberg Z."/>
            <person name="Press M.O."/>
            <person name="Eacker S.M."/>
            <person name="Wilson-Rankin E.E."/>
            <person name="Purcell J."/>
            <person name="Lester P.J."/>
            <person name="Dearden P.K."/>
        </authorList>
    </citation>
    <scope>NUCLEOTIDE SEQUENCE</scope>
    <source>
        <strain evidence="4">Marl-1</strain>
    </source>
</reference>
<dbReference type="GO" id="GO:0030141">
    <property type="term" value="C:secretory granule"/>
    <property type="evidence" value="ECO:0007669"/>
    <property type="project" value="TreeGrafter"/>
</dbReference>